<dbReference type="Pfam" id="PF04463">
    <property type="entry name" value="2-thiour_desulf"/>
    <property type="match status" value="1"/>
</dbReference>
<dbReference type="EMBL" id="CP116968">
    <property type="protein sequence ID" value="WNM60224.1"/>
    <property type="molecule type" value="Genomic_DNA"/>
</dbReference>
<sequence>MTTRLIAIDHAKDRNAAEKEALTTNQLQDLKPRLGISQCLLGDTVRYDGGHKRDAFLTDVLAPFVEWLPVCPEVEAGLGTPREAMHLAGDPDAPQLLTIRSHIDHTMTLQTFSQRRVQELQETDLDGYIFKKSSPSCGVYRVKVYTEKGQPSKQGTGIFSAAFQKAFPLLPVEEEGRLSDAPIRENFIERIFCYRRWKTLFQQGRVSRGAIVQFHTRHKYLLLTHSRSHYQDLGQLIAKAGQYTPGELADHYGPLFMDALKSKATVRKHVNVLQHLAGHFKNQLSPVERAELQETIQDYHRHLTPLAVPLTLIKHYVRILAVPYLVDQVYLNPHPKELMLRNHV</sequence>
<dbReference type="PIRSF" id="PIRSF037004">
    <property type="entry name" value="UCP037004"/>
    <property type="match status" value="1"/>
</dbReference>
<dbReference type="InterPro" id="IPR017087">
    <property type="entry name" value="UCP037004"/>
</dbReference>
<feature type="domain" description="DUF1722" evidence="1">
    <location>
        <begin position="219"/>
        <end position="335"/>
    </location>
</feature>
<dbReference type="InterPro" id="IPR007553">
    <property type="entry name" value="2-thiour_desulf"/>
</dbReference>
<dbReference type="AlphaFoldDB" id="A0AA96K114"/>
<dbReference type="Pfam" id="PF08349">
    <property type="entry name" value="DUF1722"/>
    <property type="match status" value="1"/>
</dbReference>
<dbReference type="Proteomes" id="UP001302494">
    <property type="component" value="Chromosome"/>
</dbReference>
<gene>
    <name evidence="2" type="ORF">PQG83_10650</name>
</gene>
<dbReference type="RefSeq" id="WP_312740694.1">
    <property type="nucleotide sequence ID" value="NZ_CP116968.1"/>
</dbReference>
<dbReference type="KEGG" id="nneo:PQG83_10650"/>
<evidence type="ECO:0000313" key="2">
    <source>
        <dbReference type="EMBL" id="WNM60224.1"/>
    </source>
</evidence>
<evidence type="ECO:0000259" key="1">
    <source>
        <dbReference type="Pfam" id="PF08349"/>
    </source>
</evidence>
<protein>
    <submittedName>
        <fullName evidence="2">DUF523 and DUF1722 domain-containing protein</fullName>
    </submittedName>
</protein>
<organism evidence="2 3">
    <name type="scientific">Candidatus Nitrospira neomarina</name>
    <dbReference type="NCBI Taxonomy" id="3020899"/>
    <lineage>
        <taxon>Bacteria</taxon>
        <taxon>Pseudomonadati</taxon>
        <taxon>Nitrospirota</taxon>
        <taxon>Nitrospiria</taxon>
        <taxon>Nitrospirales</taxon>
        <taxon>Nitrospiraceae</taxon>
        <taxon>Nitrospira</taxon>
    </lineage>
</organism>
<evidence type="ECO:0000313" key="3">
    <source>
        <dbReference type="Proteomes" id="UP001302494"/>
    </source>
</evidence>
<dbReference type="PANTHER" id="PTHR30087:SF0">
    <property type="entry name" value="INNER MEMBRANE PROTEIN"/>
    <property type="match status" value="1"/>
</dbReference>
<proteinExistence type="predicted"/>
<keyword evidence="3" id="KW-1185">Reference proteome</keyword>
<dbReference type="PANTHER" id="PTHR30087">
    <property type="entry name" value="INNER MEMBRANE PROTEIN"/>
    <property type="match status" value="1"/>
</dbReference>
<accession>A0AA96K114</accession>
<dbReference type="InterPro" id="IPR013560">
    <property type="entry name" value="DUF1722"/>
</dbReference>
<reference evidence="2 3" key="1">
    <citation type="submission" date="2023-01" db="EMBL/GenBank/DDBJ databases">
        <title>Cultivation and genomic characterization of new, ubiquitous marine nitrite-oxidizing bacteria from the Nitrospirales.</title>
        <authorList>
            <person name="Mueller A.J."/>
            <person name="Daebeler A."/>
            <person name="Herbold C.W."/>
            <person name="Kirkegaard R.H."/>
            <person name="Daims H."/>
        </authorList>
    </citation>
    <scope>NUCLEOTIDE SEQUENCE [LARGE SCALE GENOMIC DNA]</scope>
    <source>
        <strain evidence="2 3">DK</strain>
    </source>
</reference>
<name>A0AA96K114_9BACT</name>